<dbReference type="Proteomes" id="UP000016231">
    <property type="component" value="Chromosome"/>
</dbReference>
<organism evidence="2 3">
    <name type="scientific">Fusobacterium vincentii 3_1_36A2</name>
    <dbReference type="NCBI Taxonomy" id="469604"/>
    <lineage>
        <taxon>Bacteria</taxon>
        <taxon>Fusobacteriati</taxon>
        <taxon>Fusobacteriota</taxon>
        <taxon>Fusobacteriia</taxon>
        <taxon>Fusobacteriales</taxon>
        <taxon>Fusobacteriaceae</taxon>
        <taxon>Fusobacterium</taxon>
    </lineage>
</organism>
<protein>
    <submittedName>
        <fullName evidence="2">Uncharacterized protein</fullName>
    </submittedName>
</protein>
<dbReference type="HOGENOM" id="CLU_3270489_0_0_0"/>
<gene>
    <name evidence="2" type="ORF">HMPREF0946_02135</name>
</gene>
<keyword evidence="1" id="KW-0812">Transmembrane</keyword>
<name>U3GX01_FUSVC</name>
<evidence type="ECO:0000313" key="3">
    <source>
        <dbReference type="Proteomes" id="UP000016231"/>
    </source>
</evidence>
<reference evidence="2 3" key="1">
    <citation type="submission" date="2013-08" db="EMBL/GenBank/DDBJ databases">
        <title>The Genome Sequence of Fusobacterium sp. 3_1_36A2.</title>
        <authorList>
            <consortium name="The Broad Institute Genome Sequencing Platform"/>
            <person name="Earl A."/>
            <person name="Ward D."/>
            <person name="Feldgarden M."/>
            <person name="Gevers D."/>
            <person name="Strauss J."/>
            <person name="White A."/>
            <person name="Allen-Vercoe E."/>
            <person name="Walker B."/>
            <person name="Young S.K."/>
            <person name="Zeng Q."/>
            <person name="Gargeya S."/>
            <person name="Fitzgerald M."/>
            <person name="Haas B."/>
            <person name="Abouelleil A."/>
            <person name="Alvarado L."/>
            <person name="Arachchi H.M."/>
            <person name="Berlin A.M."/>
            <person name="Chapman S.B."/>
            <person name="Goldberg J."/>
            <person name="Griggs A."/>
            <person name="Gujja S."/>
            <person name="Hansen M."/>
            <person name="Howarth C."/>
            <person name="Imamovic A."/>
            <person name="Larimer J."/>
            <person name="McCowen C."/>
            <person name="Montmayeur A."/>
            <person name="Murphy C."/>
            <person name="Neiman D."/>
            <person name="Pearson M."/>
            <person name="Priest M."/>
            <person name="Roberts A."/>
            <person name="Saif S."/>
            <person name="Shea T."/>
            <person name="Sisk P."/>
            <person name="Sykes S."/>
            <person name="Wortman J."/>
            <person name="Nusbaum C."/>
            <person name="Birren B."/>
        </authorList>
    </citation>
    <scope>NUCLEOTIDE SEQUENCE [LARGE SCALE GENOMIC DNA]</scope>
    <source>
        <strain evidence="2 3">3_1_36A2</strain>
    </source>
</reference>
<dbReference type="EMBL" id="CP003700">
    <property type="protein sequence ID" value="AGU16154.1"/>
    <property type="molecule type" value="Genomic_DNA"/>
</dbReference>
<sequence length="41" mass="4893">MNGIVYRDMVPNNIKILKKKKLFIVKLLVVLNFIMIIIKFM</sequence>
<proteinExistence type="predicted"/>
<dbReference type="KEGG" id="fnc:HMPREF0946_02135"/>
<evidence type="ECO:0000313" key="2">
    <source>
        <dbReference type="EMBL" id="AGU16154.1"/>
    </source>
</evidence>
<dbReference type="AlphaFoldDB" id="U3GX01"/>
<keyword evidence="1" id="KW-1133">Transmembrane helix</keyword>
<evidence type="ECO:0000256" key="1">
    <source>
        <dbReference type="SAM" id="Phobius"/>
    </source>
</evidence>
<accession>U3GX01</accession>
<feature type="transmembrane region" description="Helical" evidence="1">
    <location>
        <begin position="21"/>
        <end position="40"/>
    </location>
</feature>
<keyword evidence="1" id="KW-0472">Membrane</keyword>